<dbReference type="Pfam" id="PF04535">
    <property type="entry name" value="CASP_dom"/>
    <property type="match status" value="1"/>
</dbReference>
<dbReference type="AlphaFoldDB" id="A0A0U9HIY4"/>
<keyword evidence="12" id="KW-1185">Reference proteome</keyword>
<dbReference type="PANTHER" id="PTHR33573:SF50">
    <property type="entry name" value="CASP-LIKE PROTEIN 4A3"/>
    <property type="match status" value="1"/>
</dbReference>
<evidence type="ECO:0000256" key="9">
    <source>
        <dbReference type="SAM" id="MobiDB-lite"/>
    </source>
</evidence>
<feature type="compositionally biased region" description="Low complexity" evidence="9">
    <location>
        <begin position="1"/>
        <end position="12"/>
    </location>
</feature>
<evidence type="ECO:0000256" key="7">
    <source>
        <dbReference type="ARBA" id="ARBA00023136"/>
    </source>
</evidence>
<evidence type="ECO:0000256" key="6">
    <source>
        <dbReference type="ARBA" id="ARBA00022989"/>
    </source>
</evidence>
<accession>A0A0U9HIY4</accession>
<feature type="transmembrane region" description="Helical" evidence="8">
    <location>
        <begin position="74"/>
        <end position="93"/>
    </location>
</feature>
<name>A0A0U9HIY4_KLENI</name>
<feature type="region of interest" description="Disordered" evidence="9">
    <location>
        <begin position="1"/>
        <end position="50"/>
    </location>
</feature>
<evidence type="ECO:0000256" key="2">
    <source>
        <dbReference type="ARBA" id="ARBA00007651"/>
    </source>
</evidence>
<dbReference type="PANTHER" id="PTHR33573">
    <property type="entry name" value="CASP-LIKE PROTEIN 4A4"/>
    <property type="match status" value="1"/>
</dbReference>
<comment type="subunit">
    <text evidence="3 8">Homodimer and heterodimers.</text>
</comment>
<dbReference type="GO" id="GO:0005886">
    <property type="term" value="C:plasma membrane"/>
    <property type="evidence" value="ECO:0007669"/>
    <property type="project" value="UniProtKB-SubCell"/>
</dbReference>
<evidence type="ECO:0000256" key="4">
    <source>
        <dbReference type="ARBA" id="ARBA00022475"/>
    </source>
</evidence>
<protein>
    <recommendedName>
        <fullName evidence="8">CASP-like protein</fullName>
    </recommendedName>
</protein>
<feature type="compositionally biased region" description="Low complexity" evidence="9">
    <location>
        <begin position="29"/>
        <end position="41"/>
    </location>
</feature>
<comment type="caution">
    <text evidence="8">Lacks conserved residue(s) required for the propagation of feature annotation.</text>
</comment>
<evidence type="ECO:0000259" key="10">
    <source>
        <dbReference type="Pfam" id="PF04535"/>
    </source>
</evidence>
<keyword evidence="6 8" id="KW-1133">Transmembrane helix</keyword>
<comment type="subcellular location">
    <subcellularLocation>
        <location evidence="1 8">Cell membrane</location>
        <topology evidence="1 8">Multi-pass membrane protein</topology>
    </subcellularLocation>
</comment>
<feature type="transmembrane region" description="Helical" evidence="8">
    <location>
        <begin position="157"/>
        <end position="180"/>
    </location>
</feature>
<feature type="domain" description="Casparian strip membrane protein" evidence="10">
    <location>
        <begin position="71"/>
        <end position="214"/>
    </location>
</feature>
<dbReference type="OMA" id="MEMASHP"/>
<gene>
    <name evidence="11" type="ORF">KFL_000750320</name>
</gene>
<evidence type="ECO:0000256" key="3">
    <source>
        <dbReference type="ARBA" id="ARBA00011489"/>
    </source>
</evidence>
<dbReference type="Proteomes" id="UP000054558">
    <property type="component" value="Unassembled WGS sequence"/>
</dbReference>
<sequence length="232" mass="25069">MDRLKLLSPFKSKPAKPPAPNPAARFGTSSSSRPVSSSQPSRPAPPPLAMETPAPAAYAYTPELRSRRDVLFSLLLRFAHFLIALIAFSTMAASKQTFTFHTGFTELSPTIQFSDYVPFSFLVGTMVVIACWALVLVALDAVELMTGRALAFRWKTWVWLTIDAILTLLSFGAGCAALGVTSIKGLVCDTQYSASQSFCIHAKIAGSLAFIEWAAMLPSVTGSLMTVLRESL</sequence>
<keyword evidence="5 8" id="KW-0812">Transmembrane</keyword>
<dbReference type="EMBL" id="DF237024">
    <property type="protein sequence ID" value="GAQ81264.1"/>
    <property type="molecule type" value="Genomic_DNA"/>
</dbReference>
<keyword evidence="4 8" id="KW-1003">Cell membrane</keyword>
<keyword evidence="7 8" id="KW-0472">Membrane</keyword>
<reference evidence="11 12" key="1">
    <citation type="journal article" date="2014" name="Nat. Commun.">
        <title>Klebsormidium flaccidum genome reveals primary factors for plant terrestrial adaptation.</title>
        <authorList>
            <person name="Hori K."/>
            <person name="Maruyama F."/>
            <person name="Fujisawa T."/>
            <person name="Togashi T."/>
            <person name="Yamamoto N."/>
            <person name="Seo M."/>
            <person name="Sato S."/>
            <person name="Yamada T."/>
            <person name="Mori H."/>
            <person name="Tajima N."/>
            <person name="Moriyama T."/>
            <person name="Ikeuchi M."/>
            <person name="Watanabe M."/>
            <person name="Wada H."/>
            <person name="Kobayashi K."/>
            <person name="Saito M."/>
            <person name="Masuda T."/>
            <person name="Sasaki-Sekimoto Y."/>
            <person name="Mashiguchi K."/>
            <person name="Awai K."/>
            <person name="Shimojima M."/>
            <person name="Masuda S."/>
            <person name="Iwai M."/>
            <person name="Nobusawa T."/>
            <person name="Narise T."/>
            <person name="Kondo S."/>
            <person name="Saito H."/>
            <person name="Sato R."/>
            <person name="Murakawa M."/>
            <person name="Ihara Y."/>
            <person name="Oshima-Yamada Y."/>
            <person name="Ohtaka K."/>
            <person name="Satoh M."/>
            <person name="Sonobe K."/>
            <person name="Ishii M."/>
            <person name="Ohtani R."/>
            <person name="Kanamori-Sato M."/>
            <person name="Honoki R."/>
            <person name="Miyazaki D."/>
            <person name="Mochizuki H."/>
            <person name="Umetsu J."/>
            <person name="Higashi K."/>
            <person name="Shibata D."/>
            <person name="Kamiya Y."/>
            <person name="Sato N."/>
            <person name="Nakamura Y."/>
            <person name="Tabata S."/>
            <person name="Ida S."/>
            <person name="Kurokawa K."/>
            <person name="Ohta H."/>
        </authorList>
    </citation>
    <scope>NUCLEOTIDE SEQUENCE [LARGE SCALE GENOMIC DNA]</scope>
    <source>
        <strain evidence="11 12">NIES-2285</strain>
    </source>
</reference>
<proteinExistence type="inferred from homology"/>
<evidence type="ECO:0000256" key="1">
    <source>
        <dbReference type="ARBA" id="ARBA00004651"/>
    </source>
</evidence>
<feature type="transmembrane region" description="Helical" evidence="8">
    <location>
        <begin position="116"/>
        <end position="137"/>
    </location>
</feature>
<evidence type="ECO:0000313" key="12">
    <source>
        <dbReference type="Proteomes" id="UP000054558"/>
    </source>
</evidence>
<evidence type="ECO:0000256" key="8">
    <source>
        <dbReference type="RuleBase" id="RU361233"/>
    </source>
</evidence>
<organism evidence="11 12">
    <name type="scientific">Klebsormidium nitens</name>
    <name type="common">Green alga</name>
    <name type="synonym">Ulothrix nitens</name>
    <dbReference type="NCBI Taxonomy" id="105231"/>
    <lineage>
        <taxon>Eukaryota</taxon>
        <taxon>Viridiplantae</taxon>
        <taxon>Streptophyta</taxon>
        <taxon>Klebsormidiophyceae</taxon>
        <taxon>Klebsormidiales</taxon>
        <taxon>Klebsormidiaceae</taxon>
        <taxon>Klebsormidium</taxon>
    </lineage>
</organism>
<evidence type="ECO:0000313" key="11">
    <source>
        <dbReference type="EMBL" id="GAQ81264.1"/>
    </source>
</evidence>
<comment type="similarity">
    <text evidence="2 8">Belongs to the Casparian strip membrane proteins (CASP) family.</text>
</comment>
<dbReference type="InterPro" id="IPR006702">
    <property type="entry name" value="CASP_dom"/>
</dbReference>
<evidence type="ECO:0000256" key="5">
    <source>
        <dbReference type="ARBA" id="ARBA00022692"/>
    </source>
</evidence>